<reference evidence="1" key="1">
    <citation type="submission" date="2018-11" db="EMBL/GenBank/DDBJ databases">
        <authorList>
            <person name="Grassa J C."/>
        </authorList>
    </citation>
    <scope>NUCLEOTIDE SEQUENCE [LARGE SCALE GENOMIC DNA]</scope>
</reference>
<dbReference type="Gramene" id="evm.model.01.2153">
    <property type="protein sequence ID" value="cds.evm.model.01.2153"/>
    <property type="gene ID" value="evm.TU.01.2153"/>
</dbReference>
<name>A0A803NJZ1_CANSA</name>
<dbReference type="Proteomes" id="UP000596661">
    <property type="component" value="Chromosome 1"/>
</dbReference>
<dbReference type="AlphaFoldDB" id="A0A803NJZ1"/>
<evidence type="ECO:0000313" key="1">
    <source>
        <dbReference type="EnsemblPlants" id="cds.evm.model.01.2153"/>
    </source>
</evidence>
<dbReference type="EMBL" id="UZAU01000059">
    <property type="status" value="NOT_ANNOTATED_CDS"/>
    <property type="molecule type" value="Genomic_DNA"/>
</dbReference>
<protein>
    <submittedName>
        <fullName evidence="1">Uncharacterized protein</fullName>
    </submittedName>
</protein>
<reference evidence="1" key="2">
    <citation type="submission" date="2021-03" db="UniProtKB">
        <authorList>
            <consortium name="EnsemblPlants"/>
        </authorList>
    </citation>
    <scope>IDENTIFICATION</scope>
</reference>
<sequence length="98" mass="10713">MADDDDDEGFGDFKFAPMTPIHTASSISTNLKTSSSTDLFTNDDWGDFVTTHFNQINGGFEFSNGTGVHSSFSPSRNQNPLYLFGNSVDGNKSMMSRV</sequence>
<keyword evidence="2" id="KW-1185">Reference proteome</keyword>
<evidence type="ECO:0000313" key="2">
    <source>
        <dbReference type="Proteomes" id="UP000596661"/>
    </source>
</evidence>
<accession>A0A803NJZ1</accession>
<dbReference type="EnsemblPlants" id="evm.model.01.2153">
    <property type="protein sequence ID" value="cds.evm.model.01.2153"/>
    <property type="gene ID" value="evm.TU.01.2153"/>
</dbReference>
<proteinExistence type="predicted"/>
<organism evidence="1 2">
    <name type="scientific">Cannabis sativa</name>
    <name type="common">Hemp</name>
    <name type="synonym">Marijuana</name>
    <dbReference type="NCBI Taxonomy" id="3483"/>
    <lineage>
        <taxon>Eukaryota</taxon>
        <taxon>Viridiplantae</taxon>
        <taxon>Streptophyta</taxon>
        <taxon>Embryophyta</taxon>
        <taxon>Tracheophyta</taxon>
        <taxon>Spermatophyta</taxon>
        <taxon>Magnoliopsida</taxon>
        <taxon>eudicotyledons</taxon>
        <taxon>Gunneridae</taxon>
        <taxon>Pentapetalae</taxon>
        <taxon>rosids</taxon>
        <taxon>fabids</taxon>
        <taxon>Rosales</taxon>
        <taxon>Cannabaceae</taxon>
        <taxon>Cannabis</taxon>
    </lineage>
</organism>